<dbReference type="InterPro" id="IPR051012">
    <property type="entry name" value="CellSynth/LPSAsmb/PSIAsmb"/>
</dbReference>
<name>A0A2Z6B3C3_9BACT</name>
<dbReference type="InterPro" id="IPR011990">
    <property type="entry name" value="TPR-like_helical_dom_sf"/>
</dbReference>
<evidence type="ECO:0000313" key="5">
    <source>
        <dbReference type="Proteomes" id="UP000269883"/>
    </source>
</evidence>
<reference evidence="4 5" key="1">
    <citation type="journal article" date="2018" name="Sci. Adv.">
        <title>Multi-heme cytochromes provide a pathway for survival in energy-limited environments.</title>
        <authorList>
            <person name="Deng X."/>
            <person name="Dohmae N."/>
            <person name="Nealson K.H."/>
            <person name="Hashimoto K."/>
            <person name="Okamoto A."/>
        </authorList>
    </citation>
    <scope>NUCLEOTIDE SEQUENCE [LARGE SCALE GENOMIC DNA]</scope>
    <source>
        <strain evidence="4 5">IS5</strain>
    </source>
</reference>
<dbReference type="Proteomes" id="UP000269883">
    <property type="component" value="Chromosome"/>
</dbReference>
<dbReference type="Pfam" id="PF13414">
    <property type="entry name" value="TPR_11"/>
    <property type="match status" value="1"/>
</dbReference>
<feature type="repeat" description="TPR" evidence="3">
    <location>
        <begin position="403"/>
        <end position="436"/>
    </location>
</feature>
<feature type="repeat" description="TPR" evidence="3">
    <location>
        <begin position="365"/>
        <end position="398"/>
    </location>
</feature>
<dbReference type="KEGG" id="dfl:DFE_3219"/>
<protein>
    <submittedName>
        <fullName evidence="4">Tetratricopeptide TPR_3</fullName>
    </submittedName>
</protein>
<dbReference type="InterPro" id="IPR019734">
    <property type="entry name" value="TPR_rpt"/>
</dbReference>
<gene>
    <name evidence="4" type="ORF">DFE_3219</name>
</gene>
<dbReference type="OrthoDB" id="5469194at2"/>
<dbReference type="Gene3D" id="3.40.50.2300">
    <property type="match status" value="1"/>
</dbReference>
<dbReference type="InterPro" id="IPR011006">
    <property type="entry name" value="CheY-like_superfamily"/>
</dbReference>
<keyword evidence="1" id="KW-0677">Repeat</keyword>
<dbReference type="PANTHER" id="PTHR45586">
    <property type="entry name" value="TPR REPEAT-CONTAINING PROTEIN PA4667"/>
    <property type="match status" value="1"/>
</dbReference>
<dbReference type="SUPFAM" id="SSF52172">
    <property type="entry name" value="CheY-like"/>
    <property type="match status" value="1"/>
</dbReference>
<organism evidence="4 5">
    <name type="scientific">Desulfovibrio ferrophilus</name>
    <dbReference type="NCBI Taxonomy" id="241368"/>
    <lineage>
        <taxon>Bacteria</taxon>
        <taxon>Pseudomonadati</taxon>
        <taxon>Thermodesulfobacteriota</taxon>
        <taxon>Desulfovibrionia</taxon>
        <taxon>Desulfovibrionales</taxon>
        <taxon>Desulfovibrionaceae</taxon>
        <taxon>Desulfovibrio</taxon>
    </lineage>
</organism>
<dbReference type="Pfam" id="PF13181">
    <property type="entry name" value="TPR_8"/>
    <property type="match status" value="1"/>
</dbReference>
<evidence type="ECO:0000256" key="3">
    <source>
        <dbReference type="PROSITE-ProRule" id="PRU00339"/>
    </source>
</evidence>
<dbReference type="AlphaFoldDB" id="A0A2Z6B3C3"/>
<dbReference type="PROSITE" id="PS50293">
    <property type="entry name" value="TPR_REGION"/>
    <property type="match status" value="1"/>
</dbReference>
<feature type="repeat" description="TPR" evidence="3">
    <location>
        <begin position="331"/>
        <end position="364"/>
    </location>
</feature>
<evidence type="ECO:0000256" key="1">
    <source>
        <dbReference type="ARBA" id="ARBA00022737"/>
    </source>
</evidence>
<dbReference type="PANTHER" id="PTHR45586:SF1">
    <property type="entry name" value="LIPOPOLYSACCHARIDE ASSEMBLY PROTEIN B"/>
    <property type="match status" value="1"/>
</dbReference>
<keyword evidence="5" id="KW-1185">Reference proteome</keyword>
<keyword evidence="2 3" id="KW-0802">TPR repeat</keyword>
<proteinExistence type="predicted"/>
<dbReference type="Gene3D" id="1.25.40.10">
    <property type="entry name" value="Tetratricopeptide repeat domain"/>
    <property type="match status" value="2"/>
</dbReference>
<sequence length="446" mass="50737">MSNVAKQRLYEKTIVDFVASEDGAFFAVSHDQNFLKLFRQTLNKELIIGTDRIRTLSEENKLLSELKSPFYKDKKPLLVIERVLHNRSMLSFIKNMKTLHEDMHIIVLTSEVERQVLILLHEIGVSNFITKPISVNTLIEKLAFTIKPQGKIGQYIERAKKHLSKGMWDEAIALSDKILDLKPGSAAALMVKGDALKAQGQAETAEASYLEAHKGASLYLEPLKKLAELYKDEGDADKQLTYLKKLDRLSPLNVERKISIGEIHLEFGDQEKAGEYFDQAVVNARKEAQVMIEEVKRSIAEKCLDRAPATAEKFFRSIIDDKRGTLKKSDIETFNRLGMALRRQGRWEDAVGEYEQALKISPDDENLHFNRAVALTEGGKHRQAEQALTRVLDLNPDFGNQSPVLTFNIGIMYSNARKPEEAKRFMERTLKLDPKHKSARSMLKDL</sequence>
<dbReference type="Pfam" id="PF13432">
    <property type="entry name" value="TPR_16"/>
    <property type="match status" value="1"/>
</dbReference>
<dbReference type="RefSeq" id="WP_126380940.1">
    <property type="nucleotide sequence ID" value="NZ_AP017378.1"/>
</dbReference>
<dbReference type="SMART" id="SM00028">
    <property type="entry name" value="TPR"/>
    <property type="match status" value="6"/>
</dbReference>
<dbReference type="SUPFAM" id="SSF48452">
    <property type="entry name" value="TPR-like"/>
    <property type="match status" value="1"/>
</dbReference>
<evidence type="ECO:0000256" key="2">
    <source>
        <dbReference type="ARBA" id="ARBA00022803"/>
    </source>
</evidence>
<dbReference type="PROSITE" id="PS50005">
    <property type="entry name" value="TPR"/>
    <property type="match status" value="3"/>
</dbReference>
<dbReference type="EMBL" id="AP017378">
    <property type="protein sequence ID" value="BBD09945.1"/>
    <property type="molecule type" value="Genomic_DNA"/>
</dbReference>
<evidence type="ECO:0000313" key="4">
    <source>
        <dbReference type="EMBL" id="BBD09945.1"/>
    </source>
</evidence>
<accession>A0A2Z6B3C3</accession>